<keyword evidence="9" id="KW-1185">Reference proteome</keyword>
<evidence type="ECO:0000256" key="3">
    <source>
        <dbReference type="ARBA" id="ARBA00022475"/>
    </source>
</evidence>
<accession>A0A238JEF1</accession>
<feature type="transmembrane region" description="Helical" evidence="7">
    <location>
        <begin position="183"/>
        <end position="205"/>
    </location>
</feature>
<evidence type="ECO:0000313" key="8">
    <source>
        <dbReference type="EMBL" id="SMX29009.1"/>
    </source>
</evidence>
<proteinExistence type="inferred from homology"/>
<comment type="similarity">
    <text evidence="2">Belongs to the Rht family.</text>
</comment>
<dbReference type="InterPro" id="IPR001123">
    <property type="entry name" value="LeuE-type"/>
</dbReference>
<feature type="transmembrane region" description="Helical" evidence="7">
    <location>
        <begin position="41"/>
        <end position="64"/>
    </location>
</feature>
<organism evidence="8 9">
    <name type="scientific">Pelagimonas phthalicica</name>
    <dbReference type="NCBI Taxonomy" id="1037362"/>
    <lineage>
        <taxon>Bacteria</taxon>
        <taxon>Pseudomonadati</taxon>
        <taxon>Pseudomonadota</taxon>
        <taxon>Alphaproteobacteria</taxon>
        <taxon>Rhodobacterales</taxon>
        <taxon>Roseobacteraceae</taxon>
        <taxon>Pelagimonas</taxon>
    </lineage>
</organism>
<dbReference type="GO" id="GO:0042970">
    <property type="term" value="F:homoserine transmembrane transporter activity"/>
    <property type="evidence" value="ECO:0007669"/>
    <property type="project" value="TreeGrafter"/>
</dbReference>
<evidence type="ECO:0000256" key="5">
    <source>
        <dbReference type="ARBA" id="ARBA00022989"/>
    </source>
</evidence>
<sequence length="207" mass="22204">MTLTLYLVFILTVFIVMITPGPSVMVAVVHGMRYGWQRVIWVGLGDISANFLQMIAAVAGLGLILQTSAYAFFVIKAAGVLYLLWLGIKLLRSKAAFGVGAQAQAAPRPWHWHYRQGFIVAGTSPKAILFYGALFPQFLSPDLPLAPQFALLALTCALIDFAIILAYGWVADQGGSKLSQSGLGAWINKISGGMMLGAAGLMASLQR</sequence>
<keyword evidence="6 7" id="KW-0472">Membrane</keyword>
<gene>
    <name evidence="8" type="primary">rhtB_5</name>
    <name evidence="8" type="ORF">TRP8649_03137</name>
</gene>
<evidence type="ECO:0000313" key="9">
    <source>
        <dbReference type="Proteomes" id="UP000225972"/>
    </source>
</evidence>
<feature type="transmembrane region" description="Helical" evidence="7">
    <location>
        <begin position="6"/>
        <end position="29"/>
    </location>
</feature>
<reference evidence="9" key="1">
    <citation type="submission" date="2017-05" db="EMBL/GenBank/DDBJ databases">
        <authorList>
            <person name="Rodrigo-Torres L."/>
            <person name="Arahal R. D."/>
            <person name="Lucena T."/>
        </authorList>
    </citation>
    <scope>NUCLEOTIDE SEQUENCE [LARGE SCALE GENOMIC DNA]</scope>
    <source>
        <strain evidence="9">CECT 8649</strain>
    </source>
</reference>
<dbReference type="EMBL" id="FXXP01000002">
    <property type="protein sequence ID" value="SMX29009.1"/>
    <property type="molecule type" value="Genomic_DNA"/>
</dbReference>
<comment type="subcellular location">
    <subcellularLocation>
        <location evidence="1">Cell membrane</location>
        <topology evidence="1">Multi-pass membrane protein</topology>
    </subcellularLocation>
</comment>
<evidence type="ECO:0000256" key="1">
    <source>
        <dbReference type="ARBA" id="ARBA00004651"/>
    </source>
</evidence>
<evidence type="ECO:0000256" key="2">
    <source>
        <dbReference type="ARBA" id="ARBA00007928"/>
    </source>
</evidence>
<feature type="transmembrane region" description="Helical" evidence="7">
    <location>
        <begin position="149"/>
        <end position="171"/>
    </location>
</feature>
<dbReference type="PANTHER" id="PTHR30086:SF14">
    <property type="entry name" value="HOMOSERINE_HOMOSERINE LACTONE EFFLUX PROTEIN"/>
    <property type="match status" value="1"/>
</dbReference>
<keyword evidence="5 7" id="KW-1133">Transmembrane helix</keyword>
<dbReference type="PIRSF" id="PIRSF006324">
    <property type="entry name" value="LeuE"/>
    <property type="match status" value="1"/>
</dbReference>
<dbReference type="Pfam" id="PF01810">
    <property type="entry name" value="LysE"/>
    <property type="match status" value="1"/>
</dbReference>
<dbReference type="GO" id="GO:0005886">
    <property type="term" value="C:plasma membrane"/>
    <property type="evidence" value="ECO:0007669"/>
    <property type="project" value="UniProtKB-SubCell"/>
</dbReference>
<dbReference type="AlphaFoldDB" id="A0A238JEF1"/>
<dbReference type="Proteomes" id="UP000225972">
    <property type="component" value="Unassembled WGS sequence"/>
</dbReference>
<dbReference type="PANTHER" id="PTHR30086">
    <property type="entry name" value="ARGININE EXPORTER PROTEIN ARGO"/>
    <property type="match status" value="1"/>
</dbReference>
<keyword evidence="4 7" id="KW-0812">Transmembrane</keyword>
<evidence type="ECO:0000256" key="4">
    <source>
        <dbReference type="ARBA" id="ARBA00022692"/>
    </source>
</evidence>
<evidence type="ECO:0000256" key="6">
    <source>
        <dbReference type="ARBA" id="ARBA00023136"/>
    </source>
</evidence>
<evidence type="ECO:0000256" key="7">
    <source>
        <dbReference type="SAM" id="Phobius"/>
    </source>
</evidence>
<keyword evidence="3" id="KW-1003">Cell membrane</keyword>
<name>A0A238JEF1_9RHOB</name>
<dbReference type="RefSeq" id="WP_166652763.1">
    <property type="nucleotide sequence ID" value="NZ_FXXP01000002.1"/>
</dbReference>
<feature type="transmembrane region" description="Helical" evidence="7">
    <location>
        <begin position="70"/>
        <end position="88"/>
    </location>
</feature>
<protein>
    <submittedName>
        <fullName evidence="8">Homoserine/homoserine lactone efflux protein</fullName>
    </submittedName>
</protein>